<proteinExistence type="predicted"/>
<dbReference type="OrthoDB" id="649093at2"/>
<sequence length="161" mass="18262">MEMEIMKRLKMAILHLEIKNGFKDSTWVGKDKKLKITYTENYNNGDFISGVSIDSNKEGHKYTVSEIRPIPKKGMDNFNRHIARTFNTPKVEGFKGKIYVTFVVETDGSITDVRVLRDIGYGSGAEAIRAVSLYKGWIPGEQRGIKVRCKFSLPIAVQSTR</sequence>
<dbReference type="EMBL" id="VJZR01000002">
    <property type="protein sequence ID" value="TRX22771.1"/>
    <property type="molecule type" value="Genomic_DNA"/>
</dbReference>
<dbReference type="Gene3D" id="3.30.1150.10">
    <property type="match status" value="1"/>
</dbReference>
<keyword evidence="3" id="KW-1185">Reference proteome</keyword>
<dbReference type="InterPro" id="IPR037682">
    <property type="entry name" value="TonB_C"/>
</dbReference>
<evidence type="ECO:0000313" key="2">
    <source>
        <dbReference type="EMBL" id="TRX22771.1"/>
    </source>
</evidence>
<gene>
    <name evidence="2" type="ORF">FNW17_03110</name>
</gene>
<accession>A0A553CQP8</accession>
<evidence type="ECO:0000259" key="1">
    <source>
        <dbReference type="Pfam" id="PF03544"/>
    </source>
</evidence>
<dbReference type="AlphaFoldDB" id="A0A553CQP8"/>
<organism evidence="2 3">
    <name type="scientific">Flavobacterium franklandianum</name>
    <dbReference type="NCBI Taxonomy" id="2594430"/>
    <lineage>
        <taxon>Bacteria</taxon>
        <taxon>Pseudomonadati</taxon>
        <taxon>Bacteroidota</taxon>
        <taxon>Flavobacteriia</taxon>
        <taxon>Flavobacteriales</taxon>
        <taxon>Flavobacteriaceae</taxon>
        <taxon>Flavobacterium</taxon>
    </lineage>
</organism>
<evidence type="ECO:0000313" key="3">
    <source>
        <dbReference type="Proteomes" id="UP000318585"/>
    </source>
</evidence>
<dbReference type="GO" id="GO:0055085">
    <property type="term" value="P:transmembrane transport"/>
    <property type="evidence" value="ECO:0007669"/>
    <property type="project" value="InterPro"/>
</dbReference>
<dbReference type="Proteomes" id="UP000318585">
    <property type="component" value="Unassembled WGS sequence"/>
</dbReference>
<name>A0A553CQP8_9FLAO</name>
<dbReference type="SUPFAM" id="SSF74653">
    <property type="entry name" value="TolA/TonB C-terminal domain"/>
    <property type="match status" value="1"/>
</dbReference>
<feature type="domain" description="TonB C-terminal" evidence="1">
    <location>
        <begin position="93"/>
        <end position="155"/>
    </location>
</feature>
<comment type="caution">
    <text evidence="2">The sequence shown here is derived from an EMBL/GenBank/DDBJ whole genome shotgun (WGS) entry which is preliminary data.</text>
</comment>
<dbReference type="Pfam" id="PF03544">
    <property type="entry name" value="TonB_C"/>
    <property type="match status" value="1"/>
</dbReference>
<protein>
    <recommendedName>
        <fullName evidence="1">TonB C-terminal domain-containing protein</fullName>
    </recommendedName>
</protein>
<reference evidence="2 3" key="1">
    <citation type="submission" date="2019-07" db="EMBL/GenBank/DDBJ databases">
        <title>Novel species of Flavobacterium.</title>
        <authorList>
            <person name="Liu Q."/>
            <person name="Xin Y.-H."/>
        </authorList>
    </citation>
    <scope>NUCLEOTIDE SEQUENCE [LARGE SCALE GENOMIC DNA]</scope>
    <source>
        <strain evidence="2 3">LB3P56</strain>
    </source>
</reference>